<keyword evidence="1" id="KW-0472">Membrane</keyword>
<dbReference type="EMBL" id="MHLL01000028">
    <property type="protein sequence ID" value="OGZ08751.1"/>
    <property type="molecule type" value="Genomic_DNA"/>
</dbReference>
<dbReference type="Proteomes" id="UP000177996">
    <property type="component" value="Unassembled WGS sequence"/>
</dbReference>
<gene>
    <name evidence="2" type="ORF">A3D65_04070</name>
</gene>
<evidence type="ECO:0000256" key="1">
    <source>
        <dbReference type="SAM" id="Phobius"/>
    </source>
</evidence>
<proteinExistence type="predicted"/>
<organism evidence="2 3">
    <name type="scientific">Candidatus Lloydbacteria bacterium RIFCSPHIGHO2_02_FULL_50_13</name>
    <dbReference type="NCBI Taxonomy" id="1798661"/>
    <lineage>
        <taxon>Bacteria</taxon>
        <taxon>Candidatus Lloydiibacteriota</taxon>
    </lineage>
</organism>
<feature type="transmembrane region" description="Helical" evidence="1">
    <location>
        <begin position="40"/>
        <end position="56"/>
    </location>
</feature>
<reference evidence="2 3" key="1">
    <citation type="journal article" date="2016" name="Nat. Commun.">
        <title>Thousands of microbial genomes shed light on interconnected biogeochemical processes in an aquifer system.</title>
        <authorList>
            <person name="Anantharaman K."/>
            <person name="Brown C.T."/>
            <person name="Hug L.A."/>
            <person name="Sharon I."/>
            <person name="Castelle C.J."/>
            <person name="Probst A.J."/>
            <person name="Thomas B.C."/>
            <person name="Singh A."/>
            <person name="Wilkins M.J."/>
            <person name="Karaoz U."/>
            <person name="Brodie E.L."/>
            <person name="Williams K.H."/>
            <person name="Hubbard S.S."/>
            <person name="Banfield J.F."/>
        </authorList>
    </citation>
    <scope>NUCLEOTIDE SEQUENCE [LARGE SCALE GENOMIC DNA]</scope>
</reference>
<feature type="transmembrane region" description="Helical" evidence="1">
    <location>
        <begin position="17"/>
        <end position="34"/>
    </location>
</feature>
<dbReference type="AlphaFoldDB" id="A0A1G2D784"/>
<evidence type="ECO:0008006" key="4">
    <source>
        <dbReference type="Google" id="ProtNLM"/>
    </source>
</evidence>
<name>A0A1G2D784_9BACT</name>
<evidence type="ECO:0000313" key="3">
    <source>
        <dbReference type="Proteomes" id="UP000177996"/>
    </source>
</evidence>
<dbReference type="STRING" id="1798661.A3D65_04070"/>
<evidence type="ECO:0000313" key="2">
    <source>
        <dbReference type="EMBL" id="OGZ08751.1"/>
    </source>
</evidence>
<sequence>MQWETLEHQHREKTNDWYASVIIIAGALIAIEFLLNDFLLITLTVVGTIAFLLLSVRRPEMMHIEIGSRGVRAGNTLYPYSSLDGFAVAEYPHEHRLLLESNRHFLPLIVIPIPDEVHADDVHDEIAQYLPQKELHESFPHLLFERLGF</sequence>
<comment type="caution">
    <text evidence="2">The sequence shown here is derived from an EMBL/GenBank/DDBJ whole genome shotgun (WGS) entry which is preliminary data.</text>
</comment>
<keyword evidence="1" id="KW-1133">Transmembrane helix</keyword>
<keyword evidence="1" id="KW-0812">Transmembrane</keyword>
<accession>A0A1G2D784</accession>
<protein>
    <recommendedName>
        <fullName evidence="4">DUF5673 domain-containing protein</fullName>
    </recommendedName>
</protein>